<gene>
    <name evidence="1" type="ORF">NPIL_458351</name>
</gene>
<comment type="caution">
    <text evidence="1">The sequence shown here is derived from an EMBL/GenBank/DDBJ whole genome shotgun (WGS) entry which is preliminary data.</text>
</comment>
<protein>
    <submittedName>
        <fullName evidence="1">Uncharacterized protein</fullName>
    </submittedName>
</protein>
<dbReference type="AlphaFoldDB" id="A0A8X6USA4"/>
<organism evidence="1 2">
    <name type="scientific">Nephila pilipes</name>
    <name type="common">Giant wood spider</name>
    <name type="synonym">Nephila maculata</name>
    <dbReference type="NCBI Taxonomy" id="299642"/>
    <lineage>
        <taxon>Eukaryota</taxon>
        <taxon>Metazoa</taxon>
        <taxon>Ecdysozoa</taxon>
        <taxon>Arthropoda</taxon>
        <taxon>Chelicerata</taxon>
        <taxon>Arachnida</taxon>
        <taxon>Araneae</taxon>
        <taxon>Araneomorphae</taxon>
        <taxon>Entelegynae</taxon>
        <taxon>Araneoidea</taxon>
        <taxon>Nephilidae</taxon>
        <taxon>Nephila</taxon>
    </lineage>
</organism>
<name>A0A8X6USA4_NEPPI</name>
<dbReference type="Proteomes" id="UP000887013">
    <property type="component" value="Unassembled WGS sequence"/>
</dbReference>
<dbReference type="EMBL" id="BMAW01132835">
    <property type="protein sequence ID" value="GFU45177.1"/>
    <property type="molecule type" value="Genomic_DNA"/>
</dbReference>
<reference evidence="1" key="1">
    <citation type="submission" date="2020-08" db="EMBL/GenBank/DDBJ databases">
        <title>Multicomponent nature underlies the extraordinary mechanical properties of spider dragline silk.</title>
        <authorList>
            <person name="Kono N."/>
            <person name="Nakamura H."/>
            <person name="Mori M."/>
            <person name="Yoshida Y."/>
            <person name="Ohtoshi R."/>
            <person name="Malay A.D."/>
            <person name="Moran D.A.P."/>
            <person name="Tomita M."/>
            <person name="Numata K."/>
            <person name="Arakawa K."/>
        </authorList>
    </citation>
    <scope>NUCLEOTIDE SEQUENCE</scope>
</reference>
<sequence length="95" mass="10856">MKKGNDSSEEVSEISCVNLCDLKLEEAYHSIDMLDSAGACEGFCDEFEQLIYTYTRQNADSDLDSKLINETQRIIIHCARKANKHLSAELKYYLQ</sequence>
<evidence type="ECO:0000313" key="1">
    <source>
        <dbReference type="EMBL" id="GFU45177.1"/>
    </source>
</evidence>
<accession>A0A8X6USA4</accession>
<proteinExistence type="predicted"/>
<evidence type="ECO:0000313" key="2">
    <source>
        <dbReference type="Proteomes" id="UP000887013"/>
    </source>
</evidence>
<keyword evidence="2" id="KW-1185">Reference proteome</keyword>